<keyword evidence="3" id="KW-1185">Reference proteome</keyword>
<dbReference type="EC" id="2.7.8.-" evidence="2"/>
<dbReference type="RefSeq" id="WP_237464549.1">
    <property type="nucleotide sequence ID" value="NZ_CAKLDI010000001.1"/>
</dbReference>
<dbReference type="CDD" id="cd09111">
    <property type="entry name" value="PLDc_ymdC_like_1"/>
    <property type="match status" value="1"/>
</dbReference>
<evidence type="ECO:0000259" key="1">
    <source>
        <dbReference type="PROSITE" id="PS50035"/>
    </source>
</evidence>
<dbReference type="SUPFAM" id="SSF56024">
    <property type="entry name" value="Phospholipase D/nuclease"/>
    <property type="match status" value="2"/>
</dbReference>
<reference evidence="2" key="1">
    <citation type="submission" date="2021-11" db="EMBL/GenBank/DDBJ databases">
        <authorList>
            <person name="Rodrigo-Torres L."/>
            <person name="Arahal R. D."/>
            <person name="Lucena T."/>
        </authorList>
    </citation>
    <scope>NUCLEOTIDE SEQUENCE</scope>
    <source>
        <strain evidence="2">CECT 7929</strain>
    </source>
</reference>
<dbReference type="SMART" id="SM00155">
    <property type="entry name" value="PLDc"/>
    <property type="match status" value="2"/>
</dbReference>
<feature type="domain" description="PLD phosphodiesterase" evidence="1">
    <location>
        <begin position="165"/>
        <end position="192"/>
    </location>
</feature>
<organism evidence="2 3">
    <name type="scientific">Vibrio stylophorae</name>
    <dbReference type="NCBI Taxonomy" id="659351"/>
    <lineage>
        <taxon>Bacteria</taxon>
        <taxon>Pseudomonadati</taxon>
        <taxon>Pseudomonadota</taxon>
        <taxon>Gammaproteobacteria</taxon>
        <taxon>Vibrionales</taxon>
        <taxon>Vibrionaceae</taxon>
        <taxon>Vibrio</taxon>
    </lineage>
</organism>
<accession>A0ABN8DR05</accession>
<dbReference type="PANTHER" id="PTHR21248:SF12">
    <property type="entry name" value="CARDIOLIPIN SYNTHASE C"/>
    <property type="match status" value="1"/>
</dbReference>
<comment type="caution">
    <text evidence="2">The sequence shown here is derived from an EMBL/GenBank/DDBJ whole genome shotgun (WGS) entry which is preliminary data.</text>
</comment>
<sequence length="502" mass="56519">MKKAFLILAVLVAILVFYGLGRAHEVNKSKSYQLPVDEQTTLAQWRLTLRAQLSALASQTSVRNLARRDDALLARLGLIANAEQSIDLQYYIFAEDEVGHLLSFALWQAAERGVRVRMLLDDMQKRSDDTLLKLAAHPNIEVRLFNPLGSRVLGSIALLADVGSLNRRMHNKALIVDGVGAVVGGRNIGDEYLLPEAEVEFGDYDLLVIGEVVPQIGAQFDQYWNSASAQPVSHVLGREWQLQTPRVQAWVGQLSEHYSAHTYWLLAQDWLDTLALNSWHQGLAALFFDDPAKIDNPQATEQRILDQIGQAMLQANQRILLVSPYFIPTQSGVDALIAAKSRGLDITIVTNSLSSNNVLQVHGWYAKYRHALLKAGILLWEVKGTQHDEQLDLLLKTSLHAKTFVLDHRHVFVGSFNFDPRSAYLNTELGIMIDAPALAQQIEQQVARLLPATAYQLTLNEQEQIRWQDHQNQITYSQEPETALWRRWGAKIYGWMPVESLL</sequence>
<dbReference type="InterPro" id="IPR025202">
    <property type="entry name" value="PLD-like_dom"/>
</dbReference>
<evidence type="ECO:0000313" key="2">
    <source>
        <dbReference type="EMBL" id="CAH0532609.1"/>
    </source>
</evidence>
<dbReference type="Pfam" id="PF13091">
    <property type="entry name" value="PLDc_2"/>
    <property type="match status" value="2"/>
</dbReference>
<proteinExistence type="predicted"/>
<dbReference type="Proteomes" id="UP000838672">
    <property type="component" value="Unassembled WGS sequence"/>
</dbReference>
<keyword evidence="2" id="KW-0808">Transferase</keyword>
<dbReference type="PROSITE" id="PS50035">
    <property type="entry name" value="PLD"/>
    <property type="match status" value="2"/>
</dbReference>
<dbReference type="GO" id="GO:0016740">
    <property type="term" value="F:transferase activity"/>
    <property type="evidence" value="ECO:0007669"/>
    <property type="project" value="UniProtKB-KW"/>
</dbReference>
<dbReference type="Gene3D" id="3.30.870.10">
    <property type="entry name" value="Endonuclease Chain A"/>
    <property type="match status" value="2"/>
</dbReference>
<dbReference type="CDD" id="cd09113">
    <property type="entry name" value="PLDc_ymdC_like_2"/>
    <property type="match status" value="1"/>
</dbReference>
<dbReference type="EMBL" id="CAKLDI010000001">
    <property type="protein sequence ID" value="CAH0532609.1"/>
    <property type="molecule type" value="Genomic_DNA"/>
</dbReference>
<dbReference type="InterPro" id="IPR001736">
    <property type="entry name" value="PLipase_D/transphosphatidylase"/>
</dbReference>
<name>A0ABN8DR05_9VIBR</name>
<gene>
    <name evidence="2" type="primary">clsC</name>
    <name evidence="2" type="ORF">VST7929_00448</name>
</gene>
<protein>
    <submittedName>
        <fullName evidence="2">Cardiolipin synthase C</fullName>
        <ecNumber evidence="2">2.7.8.-</ecNumber>
    </submittedName>
</protein>
<dbReference type="PANTHER" id="PTHR21248">
    <property type="entry name" value="CARDIOLIPIN SYNTHASE"/>
    <property type="match status" value="1"/>
</dbReference>
<feature type="domain" description="PLD phosphodiesterase" evidence="1">
    <location>
        <begin position="395"/>
        <end position="422"/>
    </location>
</feature>
<evidence type="ECO:0000313" key="3">
    <source>
        <dbReference type="Proteomes" id="UP000838672"/>
    </source>
</evidence>